<organism evidence="2 3">
    <name type="scientific">Decorospora gaudefroyi</name>
    <dbReference type="NCBI Taxonomy" id="184978"/>
    <lineage>
        <taxon>Eukaryota</taxon>
        <taxon>Fungi</taxon>
        <taxon>Dikarya</taxon>
        <taxon>Ascomycota</taxon>
        <taxon>Pezizomycotina</taxon>
        <taxon>Dothideomycetes</taxon>
        <taxon>Pleosporomycetidae</taxon>
        <taxon>Pleosporales</taxon>
        <taxon>Pleosporineae</taxon>
        <taxon>Pleosporaceae</taxon>
        <taxon>Decorospora</taxon>
    </lineage>
</organism>
<reference evidence="2" key="1">
    <citation type="submission" date="2020-01" db="EMBL/GenBank/DDBJ databases">
        <authorList>
            <consortium name="DOE Joint Genome Institute"/>
            <person name="Haridas S."/>
            <person name="Albert R."/>
            <person name="Binder M."/>
            <person name="Bloem J."/>
            <person name="Labutti K."/>
            <person name="Salamov A."/>
            <person name="Andreopoulos B."/>
            <person name="Baker S.E."/>
            <person name="Barry K."/>
            <person name="Bills G."/>
            <person name="Bluhm B.H."/>
            <person name="Cannon C."/>
            <person name="Castanera R."/>
            <person name="Culley D.E."/>
            <person name="Daum C."/>
            <person name="Ezra D."/>
            <person name="Gonzalez J.B."/>
            <person name="Henrissat B."/>
            <person name="Kuo A."/>
            <person name="Liang C."/>
            <person name="Lipzen A."/>
            <person name="Lutzoni F."/>
            <person name="Magnuson J."/>
            <person name="Mondo S."/>
            <person name="Nolan M."/>
            <person name="Ohm R."/>
            <person name="Pangilinan J."/>
            <person name="Park H.-J."/>
            <person name="Ramirez L."/>
            <person name="Alfaro M."/>
            <person name="Sun H."/>
            <person name="Tritt A."/>
            <person name="Yoshinaga Y."/>
            <person name="Zwiers L.-H."/>
            <person name="Turgeon B.G."/>
            <person name="Goodwin S.B."/>
            <person name="Spatafora J.W."/>
            <person name="Crous P.W."/>
            <person name="Grigoriev I.V."/>
        </authorList>
    </citation>
    <scope>NUCLEOTIDE SEQUENCE</scope>
    <source>
        <strain evidence="2">P77</strain>
    </source>
</reference>
<evidence type="ECO:0000256" key="1">
    <source>
        <dbReference type="SAM" id="SignalP"/>
    </source>
</evidence>
<dbReference type="EMBL" id="ML975262">
    <property type="protein sequence ID" value="KAF1837441.1"/>
    <property type="molecule type" value="Genomic_DNA"/>
</dbReference>
<evidence type="ECO:0000313" key="3">
    <source>
        <dbReference type="Proteomes" id="UP000800040"/>
    </source>
</evidence>
<keyword evidence="1" id="KW-0732">Signal</keyword>
<gene>
    <name evidence="2" type="ORF">BDW02DRAFT_142202</name>
</gene>
<name>A0A6A5KQ46_9PLEO</name>
<protein>
    <submittedName>
        <fullName evidence="2">Uncharacterized protein</fullName>
    </submittedName>
</protein>
<feature type="chain" id="PRO_5025624542" evidence="1">
    <location>
        <begin position="19"/>
        <end position="84"/>
    </location>
</feature>
<sequence length="84" mass="9078">MRNATILIIASAATAAVAAPITATNEVAPAILPFGSDIVVADVDAEYEREVGRMEQQIEMQKRRGVENNTEHLAKRSIGRCTIL</sequence>
<dbReference type="Proteomes" id="UP000800040">
    <property type="component" value="Unassembled WGS sequence"/>
</dbReference>
<dbReference type="AlphaFoldDB" id="A0A6A5KQ46"/>
<keyword evidence="3" id="KW-1185">Reference proteome</keyword>
<feature type="signal peptide" evidence="1">
    <location>
        <begin position="1"/>
        <end position="18"/>
    </location>
</feature>
<accession>A0A6A5KQ46</accession>
<proteinExistence type="predicted"/>
<evidence type="ECO:0000313" key="2">
    <source>
        <dbReference type="EMBL" id="KAF1837441.1"/>
    </source>
</evidence>